<dbReference type="EnsemblMetazoa" id="GAUT027604-RA">
    <property type="protein sequence ID" value="GAUT027604-PA"/>
    <property type="gene ID" value="GAUT027604"/>
</dbReference>
<dbReference type="Proteomes" id="UP000078200">
    <property type="component" value="Unassembled WGS sequence"/>
</dbReference>
<evidence type="ECO:0000313" key="3">
    <source>
        <dbReference type="Proteomes" id="UP000078200"/>
    </source>
</evidence>
<feature type="region of interest" description="Disordered" evidence="1">
    <location>
        <begin position="63"/>
        <end position="82"/>
    </location>
</feature>
<organism evidence="2 3">
    <name type="scientific">Glossina austeni</name>
    <name type="common">Savannah tsetse fly</name>
    <dbReference type="NCBI Taxonomy" id="7395"/>
    <lineage>
        <taxon>Eukaryota</taxon>
        <taxon>Metazoa</taxon>
        <taxon>Ecdysozoa</taxon>
        <taxon>Arthropoda</taxon>
        <taxon>Hexapoda</taxon>
        <taxon>Insecta</taxon>
        <taxon>Pterygota</taxon>
        <taxon>Neoptera</taxon>
        <taxon>Endopterygota</taxon>
        <taxon>Diptera</taxon>
        <taxon>Brachycera</taxon>
        <taxon>Muscomorpha</taxon>
        <taxon>Hippoboscoidea</taxon>
        <taxon>Glossinidae</taxon>
        <taxon>Glossina</taxon>
    </lineage>
</organism>
<protein>
    <submittedName>
        <fullName evidence="2">Uncharacterized protein</fullName>
    </submittedName>
</protein>
<keyword evidence="3" id="KW-1185">Reference proteome</keyword>
<name>A0A1A9V6M1_GLOAU</name>
<dbReference type="AlphaFoldDB" id="A0A1A9V6M1"/>
<dbReference type="VEuPathDB" id="VectorBase:GAUT027604"/>
<accession>A0A1A9V6M1</accession>
<evidence type="ECO:0000313" key="2">
    <source>
        <dbReference type="EnsemblMetazoa" id="GAUT027604-PA"/>
    </source>
</evidence>
<evidence type="ECO:0000256" key="1">
    <source>
        <dbReference type="SAM" id="MobiDB-lite"/>
    </source>
</evidence>
<sequence>MTPNFLLCICKHDCNKKDEIAMGNDLTALTEKFNAYKTLLNEDRDLAIPPTAQLYDFLDLRSSNPDPDMHGDHTTNLRAQEPPRKSILTAGLRCGVVEVGSD</sequence>
<reference evidence="2" key="1">
    <citation type="submission" date="2020-05" db="UniProtKB">
        <authorList>
            <consortium name="EnsemblMetazoa"/>
        </authorList>
    </citation>
    <scope>IDENTIFICATION</scope>
    <source>
        <strain evidence="2">TTRI</strain>
    </source>
</reference>
<proteinExistence type="predicted"/>